<accession>W4JWA6</accession>
<dbReference type="InterPro" id="IPR050349">
    <property type="entry name" value="WD_LIS1/nudF_dynein_reg"/>
</dbReference>
<dbReference type="CDD" id="cd00200">
    <property type="entry name" value="WD40"/>
    <property type="match status" value="2"/>
</dbReference>
<feature type="domain" description="C2" evidence="4">
    <location>
        <begin position="13"/>
        <end position="130"/>
    </location>
</feature>
<dbReference type="SUPFAM" id="SSF52540">
    <property type="entry name" value="P-loop containing nucleoside triphosphate hydrolases"/>
    <property type="match status" value="1"/>
</dbReference>
<feature type="repeat" description="WD" evidence="3">
    <location>
        <begin position="1463"/>
        <end position="1495"/>
    </location>
</feature>
<dbReference type="InterPro" id="IPR020472">
    <property type="entry name" value="WD40_PAC1"/>
</dbReference>
<evidence type="ECO:0000256" key="2">
    <source>
        <dbReference type="ARBA" id="ARBA00022737"/>
    </source>
</evidence>
<reference evidence="6 7" key="1">
    <citation type="journal article" date="2012" name="New Phytol.">
        <title>Insight into trade-off between wood decay and parasitism from the genome of a fungal forest pathogen.</title>
        <authorList>
            <person name="Olson A."/>
            <person name="Aerts A."/>
            <person name="Asiegbu F."/>
            <person name="Belbahri L."/>
            <person name="Bouzid O."/>
            <person name="Broberg A."/>
            <person name="Canback B."/>
            <person name="Coutinho P.M."/>
            <person name="Cullen D."/>
            <person name="Dalman K."/>
            <person name="Deflorio G."/>
            <person name="van Diepen L.T."/>
            <person name="Dunand C."/>
            <person name="Duplessis S."/>
            <person name="Durling M."/>
            <person name="Gonthier P."/>
            <person name="Grimwood J."/>
            <person name="Fossdal C.G."/>
            <person name="Hansson D."/>
            <person name="Henrissat B."/>
            <person name="Hietala A."/>
            <person name="Himmelstrand K."/>
            <person name="Hoffmeister D."/>
            <person name="Hogberg N."/>
            <person name="James T.Y."/>
            <person name="Karlsson M."/>
            <person name="Kohler A."/>
            <person name="Kues U."/>
            <person name="Lee Y.H."/>
            <person name="Lin Y.C."/>
            <person name="Lind M."/>
            <person name="Lindquist E."/>
            <person name="Lombard V."/>
            <person name="Lucas S."/>
            <person name="Lunden K."/>
            <person name="Morin E."/>
            <person name="Murat C."/>
            <person name="Park J."/>
            <person name="Raffaello T."/>
            <person name="Rouze P."/>
            <person name="Salamov A."/>
            <person name="Schmutz J."/>
            <person name="Solheim H."/>
            <person name="Stahlberg J."/>
            <person name="Velez H."/>
            <person name="de Vries R.P."/>
            <person name="Wiebenga A."/>
            <person name="Woodward S."/>
            <person name="Yakovlev I."/>
            <person name="Garbelotto M."/>
            <person name="Martin F."/>
            <person name="Grigoriev I.V."/>
            <person name="Stenlid J."/>
        </authorList>
    </citation>
    <scope>NUCLEOTIDE SEQUENCE [LARGE SCALE GENOMIC DNA]</scope>
    <source>
        <strain evidence="6 7">TC 32-1</strain>
    </source>
</reference>
<dbReference type="PROSITE" id="PS50837">
    <property type="entry name" value="NACHT"/>
    <property type="match status" value="1"/>
</dbReference>
<protein>
    <recommendedName>
        <fullName evidence="8">C2 domain-containing protein</fullName>
    </recommendedName>
</protein>
<proteinExistence type="predicted"/>
<evidence type="ECO:0000256" key="3">
    <source>
        <dbReference type="PROSITE-ProRule" id="PRU00221"/>
    </source>
</evidence>
<feature type="repeat" description="WD" evidence="3">
    <location>
        <begin position="1076"/>
        <end position="1108"/>
    </location>
</feature>
<dbReference type="PROSITE" id="PS50004">
    <property type="entry name" value="C2"/>
    <property type="match status" value="1"/>
</dbReference>
<dbReference type="Pfam" id="PF00168">
    <property type="entry name" value="C2"/>
    <property type="match status" value="1"/>
</dbReference>
<dbReference type="InterPro" id="IPR003593">
    <property type="entry name" value="AAA+_ATPase"/>
</dbReference>
<keyword evidence="1 3" id="KW-0853">WD repeat</keyword>
<dbReference type="EMBL" id="KI925463">
    <property type="protein sequence ID" value="ETW77171.1"/>
    <property type="molecule type" value="Genomic_DNA"/>
</dbReference>
<dbReference type="eggNOG" id="KOG0263">
    <property type="taxonomic scope" value="Eukaryota"/>
</dbReference>
<feature type="repeat" description="WD" evidence="3">
    <location>
        <begin position="1377"/>
        <end position="1418"/>
    </location>
</feature>
<dbReference type="Gene3D" id="2.60.40.150">
    <property type="entry name" value="C2 domain"/>
    <property type="match status" value="1"/>
</dbReference>
<feature type="repeat" description="WD" evidence="3">
    <location>
        <begin position="1291"/>
        <end position="1332"/>
    </location>
</feature>
<gene>
    <name evidence="6" type="ORF">HETIRDRAFT_411502</name>
</gene>
<keyword evidence="2" id="KW-0677">Repeat</keyword>
<feature type="repeat" description="WD" evidence="3">
    <location>
        <begin position="1506"/>
        <end position="1547"/>
    </location>
</feature>
<name>W4JWA6_HETIT</name>
<dbReference type="InterPro" id="IPR015943">
    <property type="entry name" value="WD40/YVTN_repeat-like_dom_sf"/>
</dbReference>
<dbReference type="SUPFAM" id="SSF49562">
    <property type="entry name" value="C2 domain (Calcium/lipid-binding domain, CaLB)"/>
    <property type="match status" value="1"/>
</dbReference>
<dbReference type="PRINTS" id="PR00320">
    <property type="entry name" value="GPROTEINBRPT"/>
</dbReference>
<dbReference type="HOGENOM" id="CLU_000288_6_3_1"/>
<dbReference type="Gene3D" id="2.130.10.10">
    <property type="entry name" value="YVTN repeat-like/Quinoprotein amine dehydrogenase"/>
    <property type="match status" value="7"/>
</dbReference>
<dbReference type="PROSITE" id="PS00678">
    <property type="entry name" value="WD_REPEATS_1"/>
    <property type="match status" value="6"/>
</dbReference>
<dbReference type="SMART" id="SM00382">
    <property type="entry name" value="AAA"/>
    <property type="match status" value="1"/>
</dbReference>
<evidence type="ECO:0000313" key="7">
    <source>
        <dbReference type="Proteomes" id="UP000030671"/>
    </source>
</evidence>
<feature type="domain" description="NACHT" evidence="5">
    <location>
        <begin position="448"/>
        <end position="598"/>
    </location>
</feature>
<feature type="repeat" description="WD" evidence="3">
    <location>
        <begin position="1205"/>
        <end position="1246"/>
    </location>
</feature>
<dbReference type="InterPro" id="IPR035892">
    <property type="entry name" value="C2_domain_sf"/>
</dbReference>
<feature type="repeat" description="WD" evidence="3">
    <location>
        <begin position="1420"/>
        <end position="1461"/>
    </location>
</feature>
<dbReference type="OrthoDB" id="2658414at2759"/>
<organism evidence="6 7">
    <name type="scientific">Heterobasidion irregulare (strain TC 32-1)</name>
    <dbReference type="NCBI Taxonomy" id="747525"/>
    <lineage>
        <taxon>Eukaryota</taxon>
        <taxon>Fungi</taxon>
        <taxon>Dikarya</taxon>
        <taxon>Basidiomycota</taxon>
        <taxon>Agaricomycotina</taxon>
        <taxon>Agaricomycetes</taxon>
        <taxon>Russulales</taxon>
        <taxon>Bondarzewiaceae</taxon>
        <taxon>Heterobasidion</taxon>
        <taxon>Heterobasidion annosum species complex</taxon>
    </lineage>
</organism>
<dbReference type="PANTHER" id="PTHR44129">
    <property type="entry name" value="WD REPEAT-CONTAINING PROTEIN POP1"/>
    <property type="match status" value="1"/>
</dbReference>
<evidence type="ECO:0000313" key="6">
    <source>
        <dbReference type="EMBL" id="ETW77171.1"/>
    </source>
</evidence>
<dbReference type="Pfam" id="PF00400">
    <property type="entry name" value="WD40"/>
    <property type="match status" value="14"/>
</dbReference>
<dbReference type="KEGG" id="hir:HETIRDRAFT_411502"/>
<dbReference type="InterPro" id="IPR007111">
    <property type="entry name" value="NACHT_NTPase"/>
</dbReference>
<feature type="repeat" description="WD" evidence="3">
    <location>
        <begin position="1334"/>
        <end position="1375"/>
    </location>
</feature>
<evidence type="ECO:0008006" key="8">
    <source>
        <dbReference type="Google" id="ProtNLM"/>
    </source>
</evidence>
<dbReference type="InterPro" id="IPR036322">
    <property type="entry name" value="WD40_repeat_dom_sf"/>
</dbReference>
<feature type="repeat" description="WD" evidence="3">
    <location>
        <begin position="1549"/>
        <end position="1581"/>
    </location>
</feature>
<evidence type="ECO:0000259" key="5">
    <source>
        <dbReference type="PROSITE" id="PS50837"/>
    </source>
</evidence>
<feature type="repeat" description="WD" evidence="3">
    <location>
        <begin position="1248"/>
        <end position="1280"/>
    </location>
</feature>
<dbReference type="InterPro" id="IPR056884">
    <property type="entry name" value="NPHP3-like_N"/>
</dbReference>
<dbReference type="Pfam" id="PF24883">
    <property type="entry name" value="NPHP3_N"/>
    <property type="match status" value="1"/>
</dbReference>
<dbReference type="InterPro" id="IPR001680">
    <property type="entry name" value="WD40_rpt"/>
</dbReference>
<dbReference type="Gene3D" id="3.40.50.300">
    <property type="entry name" value="P-loop containing nucleotide triphosphate hydrolases"/>
    <property type="match status" value="1"/>
</dbReference>
<dbReference type="eggNOG" id="KOG0266">
    <property type="taxonomic scope" value="Eukaryota"/>
</dbReference>
<dbReference type="Proteomes" id="UP000030671">
    <property type="component" value="Unassembled WGS sequence"/>
</dbReference>
<keyword evidence="7" id="KW-1185">Reference proteome</keyword>
<feature type="repeat" description="WD" evidence="3">
    <location>
        <begin position="995"/>
        <end position="1031"/>
    </location>
</feature>
<dbReference type="PROSITE" id="PS50294">
    <property type="entry name" value="WD_REPEATS_REGION"/>
    <property type="match status" value="13"/>
</dbReference>
<dbReference type="PROSITE" id="PS50082">
    <property type="entry name" value="WD_REPEATS_2"/>
    <property type="match status" value="14"/>
</dbReference>
<dbReference type="SUPFAM" id="SSF50978">
    <property type="entry name" value="WD40 repeat-like"/>
    <property type="match status" value="3"/>
</dbReference>
<feature type="repeat" description="WD" evidence="3">
    <location>
        <begin position="1033"/>
        <end position="1074"/>
    </location>
</feature>
<sequence length="1755" mass="192420">MSTLTMSSLAPPEPSKLQQKIGLNVRGESEWLGRRAASSRVDSLNRTLKVDGKFYAVMTIGGERKETKVARRSSTPAWNQLFSFNAHPNSTFRIDIFARRKMRKDLHIGSISELLSALHPSILEGSPQDVTKTISGESGARIVLRIGIEVQDKSIKEQHPIENLPAPETAQEIYTDAIPETLDVNFADLEHNVSQMHSLSRPVSTVVNGASSMPSENSDFLTTWKPLFDNIKIFCEFTDKLAEVHPYAKMAMSILSLPVKSLLVAKIVQKQMDRDTNILKLFNTMKSFYSIVNDLKTEFEAKPEKAGLLQDLFIRIARQTTECYYFISEYVKTEGFLRRTVKHALSSTDDTINEFCEVFVELEHAFHTGVAVQTQIVTVRILDKVDHILDGVEHILSDTEEIMIETDLKEIGYTSGASFDPNKGCQPGTRVAILDEIADWINSDDTHRVLLLSGAAGTGKSAIAHTIAQQFNDLHRLGSSFCFIRGEAGRGPDKLFPHVARDLADFDKRIKRALWGIVHGQTSLRTTSQIAPQFDNFILKPLQELTLTGPLVIVIDALDECGDVLSRQGLLELLASKMADLPSSVRILLTSRPEADVERLFKPNAHMILKRMQDISPQLTELDITAYIHNRLSGPSYSVIDDARKSALVSRCEGLFQWASVACTFIIGLGITGLEPLDRYNLLIEGKVHETAGLDGLYTTVLSYLFPIQRSAALDESIMDGFRFIMALVLTTFEPVSVKSLSEMSRNVEDGIISLRPESILGGMGSVLRGVAEEEPIRPLHTSFRDFLLDPSRSGRYHVDTSRTHRDLTLASLHIMEKQLAFNICHLESSYLLNRHIPDLADRVRESIPAHLSYSCRFWESHLQAIGAGVASELKVLKGIEVLLKEKLLFWLEVMSLLGAVSGAARAVASIVKWASGLHTSQIRKLATDAQAFINMFGFPISQSTPHIYLSALAFSPQSSDVFKRFWKEFPQVLKVEVGADNHWPAAQHSIHAGSAVSCVAISSNGSWIVSSLNDYTIRVWDVSTGDAVGDPFKGRADQILSVAISPDGKWIVSGSLSREIRVWDTATRAASGDPLNGHTYWVRSVAFSKDGKRIVSGSDDNTIRVWDTVTHAAVGGPLEGHTDSVLSVAFSPDGSQIVSGSKDNTIRVWDVATCTTVGDLLRGHTNRVTSVAFSPEGSRIVSGSGDHTIRVWDAKTHAAMGEPLRGHTNLVSSVAFSPDGSQIVSGSYDCTIRVWDVTAHAAVGDPLKGHSLSISSVAFFPDGSRIVSGSNDCTIRVWDSTMHSSVGDLLEGHASSVHSVAFSSDGKWIVSGSDDYTIRVWDTMTHAAVGDPLKGHSKGVTSVAFSSDRKWIVSGSDDYTIRVWDTMTHAAVGDPLKGHSKGVTSVAFSSDGKWIVSGSGDRTIRVWDATTHAAVGDPLKGHSKGVTSVAFSSDSKWIVSGSGDRTIRVWDTMTHAAVGDPLKGYTGEVYSVAFSPDGKWIVSGSSDGAIRVWDTATHAALGGPFEEHGGPVHSVAFSPDGSRIVSGSDDRTIRVWDAKTHAAVGDPLTGHSLSISSVAFSPDGSRIVSGSGDYTIRVWDAPCIQDVSTNVVHGPEMTPRPAPSNTPPIYLSELPSVYPTFILISHLPEHTMRKDGLYSSTPQPAWNYRPYRHINSDGWIVGPESELLFWVPAAYRDRLWPDPRLQFAIGKQLIQLDLSQFVHEPKNAQEGSKSWSAHQFVEKKREACQRALLAFISAQLESRRLAFVPYGRLE</sequence>
<dbReference type="InterPro" id="IPR000008">
    <property type="entry name" value="C2_dom"/>
</dbReference>
<dbReference type="eggNOG" id="KOG0271">
    <property type="taxonomic scope" value="Eukaryota"/>
</dbReference>
<feature type="repeat" description="WD" evidence="3">
    <location>
        <begin position="1119"/>
        <end position="1160"/>
    </location>
</feature>
<dbReference type="STRING" id="747525.W4JWA6"/>
<dbReference type="InParanoid" id="W4JWA6"/>
<feature type="repeat" description="WD" evidence="3">
    <location>
        <begin position="1162"/>
        <end position="1203"/>
    </location>
</feature>
<evidence type="ECO:0000256" key="1">
    <source>
        <dbReference type="ARBA" id="ARBA00022574"/>
    </source>
</evidence>
<dbReference type="SMART" id="SM00320">
    <property type="entry name" value="WD40"/>
    <property type="match status" value="14"/>
</dbReference>
<dbReference type="RefSeq" id="XP_009550713.1">
    <property type="nucleotide sequence ID" value="XM_009552418.1"/>
</dbReference>
<evidence type="ECO:0000259" key="4">
    <source>
        <dbReference type="PROSITE" id="PS50004"/>
    </source>
</evidence>
<dbReference type="InterPro" id="IPR019775">
    <property type="entry name" value="WD40_repeat_CS"/>
</dbReference>
<dbReference type="InterPro" id="IPR027417">
    <property type="entry name" value="P-loop_NTPase"/>
</dbReference>
<dbReference type="GeneID" id="20672956"/>